<dbReference type="EMBL" id="CP003273">
    <property type="protein sequence ID" value="AGL02687.1"/>
    <property type="molecule type" value="Genomic_DNA"/>
</dbReference>
<organism evidence="1 2">
    <name type="scientific">Desulfoscipio gibsoniae DSM 7213</name>
    <dbReference type="NCBI Taxonomy" id="767817"/>
    <lineage>
        <taxon>Bacteria</taxon>
        <taxon>Bacillati</taxon>
        <taxon>Bacillota</taxon>
        <taxon>Clostridia</taxon>
        <taxon>Eubacteriales</taxon>
        <taxon>Desulfallaceae</taxon>
        <taxon>Desulfoscipio</taxon>
    </lineage>
</organism>
<dbReference type="RefSeq" id="WP_006523348.1">
    <property type="nucleotide sequence ID" value="NC_021184.1"/>
</dbReference>
<sequence>MLRRRSDAITLGSLFPDMVISARVSHAMAHSLGAELLYVVKENHALADFARGIITHGISPHGLDYFGDEKYPGCERGYCFEKGRPLVKHTIEACNIPPEMGWWKAHNIVEMGIELRISNRGAYGHLIHQAFNNQELIDQITSLLGELTGYREQGLKKRIAGFPGYIEIYKATAQSLADKYQVQMFARHGININTVKVARLIEIAAEQVEDDLDDFFRYTYDIVLRELDKIERY</sequence>
<dbReference type="STRING" id="767817.Desgi_3342"/>
<accession>R4KMA4</accession>
<protein>
    <submittedName>
        <fullName evidence="1">Uncharacterized protein</fullName>
    </submittedName>
</protein>
<proteinExistence type="predicted"/>
<dbReference type="KEGG" id="dgi:Desgi_3342"/>
<dbReference type="Proteomes" id="UP000013520">
    <property type="component" value="Chromosome"/>
</dbReference>
<evidence type="ECO:0000313" key="1">
    <source>
        <dbReference type="EMBL" id="AGL02687.1"/>
    </source>
</evidence>
<keyword evidence="2" id="KW-1185">Reference proteome</keyword>
<name>R4KMA4_9FIRM</name>
<reference evidence="1 2" key="1">
    <citation type="submission" date="2012-01" db="EMBL/GenBank/DDBJ databases">
        <title>Complete sequence of Desulfotomaculum gibsoniae DSM 7213.</title>
        <authorList>
            <consortium name="US DOE Joint Genome Institute"/>
            <person name="Lucas S."/>
            <person name="Han J."/>
            <person name="Lapidus A."/>
            <person name="Cheng J.-F."/>
            <person name="Goodwin L."/>
            <person name="Pitluck S."/>
            <person name="Peters L."/>
            <person name="Ovchinnikova G."/>
            <person name="Teshima H."/>
            <person name="Detter J.C."/>
            <person name="Han C."/>
            <person name="Tapia R."/>
            <person name="Land M."/>
            <person name="Hauser L."/>
            <person name="Kyrpides N."/>
            <person name="Ivanova N."/>
            <person name="Pagani I."/>
            <person name="Parshina S."/>
            <person name="Plugge C."/>
            <person name="Muyzer G."/>
            <person name="Kuever J."/>
            <person name="Ivanova A."/>
            <person name="Nazina T."/>
            <person name="Klenk H.-P."/>
            <person name="Brambilla E."/>
            <person name="Spring S."/>
            <person name="Stams A.F."/>
            <person name="Woyke T."/>
        </authorList>
    </citation>
    <scope>NUCLEOTIDE SEQUENCE [LARGE SCALE GENOMIC DNA]</scope>
    <source>
        <strain evidence="1 2">DSM 7213</strain>
    </source>
</reference>
<evidence type="ECO:0000313" key="2">
    <source>
        <dbReference type="Proteomes" id="UP000013520"/>
    </source>
</evidence>
<dbReference type="AlphaFoldDB" id="R4KMA4"/>
<dbReference type="eggNOG" id="ENOG502ZC8I">
    <property type="taxonomic scope" value="Bacteria"/>
</dbReference>
<gene>
    <name evidence="1" type="ORF">Desgi_3342</name>
</gene>
<dbReference type="HOGENOM" id="CLU_1088714_0_0_9"/>